<gene>
    <name evidence="1" type="ORF">FHG66_13815</name>
</gene>
<organism evidence="1 2">
    <name type="scientific">Rubellimicrobium rubrum</name>
    <dbReference type="NCBI Taxonomy" id="2585369"/>
    <lineage>
        <taxon>Bacteria</taxon>
        <taxon>Pseudomonadati</taxon>
        <taxon>Pseudomonadota</taxon>
        <taxon>Alphaproteobacteria</taxon>
        <taxon>Rhodobacterales</taxon>
        <taxon>Roseobacteraceae</taxon>
        <taxon>Rubellimicrobium</taxon>
    </lineage>
</organism>
<evidence type="ECO:0000313" key="1">
    <source>
        <dbReference type="EMBL" id="TNC48427.1"/>
    </source>
</evidence>
<comment type="caution">
    <text evidence="1">The sequence shown here is derived from an EMBL/GenBank/DDBJ whole genome shotgun (WGS) entry which is preliminary data.</text>
</comment>
<dbReference type="EMBL" id="VDFU01000017">
    <property type="protein sequence ID" value="TNC48427.1"/>
    <property type="molecule type" value="Genomic_DNA"/>
</dbReference>
<proteinExistence type="predicted"/>
<evidence type="ECO:0000313" key="2">
    <source>
        <dbReference type="Proteomes" id="UP000305887"/>
    </source>
</evidence>
<accession>A0A5C4MWD1</accession>
<reference evidence="1 2" key="1">
    <citation type="submission" date="2019-06" db="EMBL/GenBank/DDBJ databases">
        <title>YIM 131921 draft genome.</title>
        <authorList>
            <person name="Jiang L."/>
        </authorList>
    </citation>
    <scope>NUCLEOTIDE SEQUENCE [LARGE SCALE GENOMIC DNA]</scope>
    <source>
        <strain evidence="1 2">YIM 131921</strain>
    </source>
</reference>
<name>A0A5C4MWD1_9RHOB</name>
<sequence>MTPHDASKSSNSRDDILRASRPIGRAIWRHWSGTHRRCLIDATTKCMKLLGERLSARPFDRQTAEHQIQAGLLNRFTTLAMPEMACVA</sequence>
<dbReference type="RefSeq" id="WP_139077647.1">
    <property type="nucleotide sequence ID" value="NZ_VDFU01000017.1"/>
</dbReference>
<dbReference type="OrthoDB" id="8451553at2"/>
<dbReference type="Proteomes" id="UP000305887">
    <property type="component" value="Unassembled WGS sequence"/>
</dbReference>
<protein>
    <submittedName>
        <fullName evidence="1">Uncharacterized protein</fullName>
    </submittedName>
</protein>
<keyword evidence="2" id="KW-1185">Reference proteome</keyword>
<dbReference type="AlphaFoldDB" id="A0A5C4MWD1"/>